<feature type="domain" description="PPM-type phosphatase" evidence="3">
    <location>
        <begin position="138"/>
        <end position="345"/>
    </location>
</feature>
<name>A0ABP7XJ19_9ACTN</name>
<evidence type="ECO:0000313" key="5">
    <source>
        <dbReference type="Proteomes" id="UP001501495"/>
    </source>
</evidence>
<evidence type="ECO:0000256" key="2">
    <source>
        <dbReference type="SAM" id="Phobius"/>
    </source>
</evidence>
<dbReference type="PANTHER" id="PTHR43156">
    <property type="entry name" value="STAGE II SPORULATION PROTEIN E-RELATED"/>
    <property type="match status" value="1"/>
</dbReference>
<evidence type="ECO:0000259" key="3">
    <source>
        <dbReference type="SMART" id="SM00331"/>
    </source>
</evidence>
<keyword evidence="5" id="KW-1185">Reference proteome</keyword>
<dbReference type="InterPro" id="IPR036457">
    <property type="entry name" value="PPM-type-like_dom_sf"/>
</dbReference>
<feature type="transmembrane region" description="Helical" evidence="2">
    <location>
        <begin position="59"/>
        <end position="76"/>
    </location>
</feature>
<organism evidence="4 5">
    <name type="scientific">Nocardioides fonticola</name>
    <dbReference type="NCBI Taxonomy" id="450363"/>
    <lineage>
        <taxon>Bacteria</taxon>
        <taxon>Bacillati</taxon>
        <taxon>Actinomycetota</taxon>
        <taxon>Actinomycetes</taxon>
        <taxon>Propionibacteriales</taxon>
        <taxon>Nocardioidaceae</taxon>
        <taxon>Nocardioides</taxon>
    </lineage>
</organism>
<sequence>MTRSTRRITRQTATLVWLAAVAAAVVVCVGLDPVDTPFTALMVPLLLGALVLGPRQLPWFLGWMAAMLGVAVALQPERSARILGASLIQAVMILIVLAVAVRRGRLGVGGMAGESMFVDLRDRLLDQGRMPHLPSGWHVEAALRSAGGTPFAGDFVVSTRTADGRFEVALVDVSGKGEAAGTRALMLSGAFGGLLGALPADRFLPAANDYLLGQAWEEGFATAIHLSLDLATGVAEVRTAGHPPAVHRLAGSGRWNVMAAGGGILGLDPDMDFPVARVQLAPGDAVLLYTDGVVEQPRLDIDLGIDRLLGDAEQILRGGADGTASRLVADLGSESDDRAVVLVSRA</sequence>
<proteinExistence type="predicted"/>
<feature type="transmembrane region" description="Helical" evidence="2">
    <location>
        <begin position="82"/>
        <end position="101"/>
    </location>
</feature>
<dbReference type="Proteomes" id="UP001501495">
    <property type="component" value="Unassembled WGS sequence"/>
</dbReference>
<dbReference type="Pfam" id="PF07228">
    <property type="entry name" value="SpoIIE"/>
    <property type="match status" value="1"/>
</dbReference>
<dbReference type="SUPFAM" id="SSF81606">
    <property type="entry name" value="PP2C-like"/>
    <property type="match status" value="1"/>
</dbReference>
<dbReference type="InterPro" id="IPR001932">
    <property type="entry name" value="PPM-type_phosphatase-like_dom"/>
</dbReference>
<keyword evidence="2" id="KW-0812">Transmembrane</keyword>
<evidence type="ECO:0000256" key="1">
    <source>
        <dbReference type="ARBA" id="ARBA00022801"/>
    </source>
</evidence>
<dbReference type="InterPro" id="IPR052016">
    <property type="entry name" value="Bact_Sigma-Reg"/>
</dbReference>
<reference evidence="5" key="1">
    <citation type="journal article" date="2019" name="Int. J. Syst. Evol. Microbiol.">
        <title>The Global Catalogue of Microorganisms (GCM) 10K type strain sequencing project: providing services to taxonomists for standard genome sequencing and annotation.</title>
        <authorList>
            <consortium name="The Broad Institute Genomics Platform"/>
            <consortium name="The Broad Institute Genome Sequencing Center for Infectious Disease"/>
            <person name="Wu L."/>
            <person name="Ma J."/>
        </authorList>
    </citation>
    <scope>NUCLEOTIDE SEQUENCE [LARGE SCALE GENOMIC DNA]</scope>
    <source>
        <strain evidence="5">JCM 16703</strain>
    </source>
</reference>
<gene>
    <name evidence="4" type="ORF">GCM10022215_22370</name>
</gene>
<dbReference type="SMART" id="SM00331">
    <property type="entry name" value="PP2C_SIG"/>
    <property type="match status" value="1"/>
</dbReference>
<dbReference type="Gene3D" id="3.60.40.10">
    <property type="entry name" value="PPM-type phosphatase domain"/>
    <property type="match status" value="1"/>
</dbReference>
<dbReference type="PANTHER" id="PTHR43156:SF2">
    <property type="entry name" value="STAGE II SPORULATION PROTEIN E"/>
    <property type="match status" value="1"/>
</dbReference>
<keyword evidence="2" id="KW-0472">Membrane</keyword>
<evidence type="ECO:0000313" key="4">
    <source>
        <dbReference type="EMBL" id="GAA4119617.1"/>
    </source>
</evidence>
<keyword evidence="1" id="KW-0378">Hydrolase</keyword>
<dbReference type="RefSeq" id="WP_344733463.1">
    <property type="nucleotide sequence ID" value="NZ_BAAAZH010000014.1"/>
</dbReference>
<accession>A0ABP7XJ19</accession>
<keyword evidence="2" id="KW-1133">Transmembrane helix</keyword>
<protein>
    <submittedName>
        <fullName evidence="4">PP2C family protein-serine/threonine phosphatase</fullName>
    </submittedName>
</protein>
<dbReference type="EMBL" id="BAAAZH010000014">
    <property type="protein sequence ID" value="GAA4119617.1"/>
    <property type="molecule type" value="Genomic_DNA"/>
</dbReference>
<comment type="caution">
    <text evidence="4">The sequence shown here is derived from an EMBL/GenBank/DDBJ whole genome shotgun (WGS) entry which is preliminary data.</text>
</comment>